<accession>A0AA95MNQ3</accession>
<sequence>MEKYNLVTKNKSLTPNYKIDDKSIYFDIYISAGKEVCIIGELDNNYLCWCSITSLSERETNVQIFQHLLNLNPNIISNKTSALGARFQEVRNWHRFRIEKRHYKNGEYLYYSAGTQIFCGENTNKENVFESEMNSFYRAELAKCEYRLIDRSYLKILEKYKKILTAKQHFEYYVEMKPLISILETESYLKLCPNEKISGLYLECMKECSNLYNSYMTAVR</sequence>
<evidence type="ECO:0000313" key="1">
    <source>
        <dbReference type="EMBL" id="WHY87091.1"/>
    </source>
</evidence>
<name>A0AA95MNQ3_9BACI</name>
<reference evidence="1" key="1">
    <citation type="submission" date="2023-05" db="EMBL/GenBank/DDBJ databases">
        <title>Comparative genomics of Bacillaceae isolates and their secondary metabolite potential.</title>
        <authorList>
            <person name="Song L."/>
            <person name="Nielsen L.J."/>
            <person name="Mohite O."/>
            <person name="Xu X."/>
            <person name="Weber T."/>
            <person name="Kovacs A.T."/>
        </authorList>
    </citation>
    <scope>NUCLEOTIDE SEQUENCE</scope>
    <source>
        <strain evidence="1">XLM17</strain>
    </source>
</reference>
<evidence type="ECO:0000313" key="2">
    <source>
        <dbReference type="Proteomes" id="UP001178288"/>
    </source>
</evidence>
<gene>
    <name evidence="1" type="ORF">QNH39_04295</name>
</gene>
<dbReference type="RefSeq" id="WP_218010685.1">
    <property type="nucleotide sequence ID" value="NZ_CP126114.1"/>
</dbReference>
<dbReference type="Proteomes" id="UP001178288">
    <property type="component" value="Chromosome"/>
</dbReference>
<dbReference type="AlphaFoldDB" id="A0AA95MNQ3"/>
<dbReference type="EMBL" id="CP126114">
    <property type="protein sequence ID" value="WHY87091.1"/>
    <property type="molecule type" value="Genomic_DNA"/>
</dbReference>
<proteinExistence type="predicted"/>
<dbReference type="KEGG" id="nnv:QNH39_04295"/>
<organism evidence="1 2">
    <name type="scientific">Neobacillus novalis</name>
    <dbReference type="NCBI Taxonomy" id="220687"/>
    <lineage>
        <taxon>Bacteria</taxon>
        <taxon>Bacillati</taxon>
        <taxon>Bacillota</taxon>
        <taxon>Bacilli</taxon>
        <taxon>Bacillales</taxon>
        <taxon>Bacillaceae</taxon>
        <taxon>Neobacillus</taxon>
    </lineage>
</organism>
<protein>
    <submittedName>
        <fullName evidence="1">Uncharacterized protein</fullName>
    </submittedName>
</protein>
<keyword evidence="2" id="KW-1185">Reference proteome</keyword>